<keyword evidence="4" id="KW-1185">Reference proteome</keyword>
<dbReference type="PANTHER" id="PTHR42901:SF1">
    <property type="entry name" value="ALCOHOL DEHYDROGENASE"/>
    <property type="match status" value="1"/>
</dbReference>
<gene>
    <name evidence="3" type="ORF">KT71_10789</name>
</gene>
<dbReference type="PROSITE" id="PS00061">
    <property type="entry name" value="ADH_SHORT"/>
    <property type="match status" value="1"/>
</dbReference>
<dbReference type="eggNOG" id="COG1028">
    <property type="taxonomic scope" value="Bacteria"/>
</dbReference>
<dbReference type="EMBL" id="AAOA02000003">
    <property type="protein sequence ID" value="EAQ96781.1"/>
    <property type="molecule type" value="Genomic_DNA"/>
</dbReference>
<evidence type="ECO:0000256" key="2">
    <source>
        <dbReference type="ARBA" id="ARBA00023002"/>
    </source>
</evidence>
<dbReference type="STRING" id="314285.KT71_10789"/>
<evidence type="ECO:0008006" key="5">
    <source>
        <dbReference type="Google" id="ProtNLM"/>
    </source>
</evidence>
<accession>A4AAQ9</accession>
<dbReference type="HOGENOM" id="CLU_010194_2_10_6"/>
<evidence type="ECO:0000313" key="3">
    <source>
        <dbReference type="EMBL" id="EAQ96781.1"/>
    </source>
</evidence>
<dbReference type="Gene3D" id="3.40.50.720">
    <property type="entry name" value="NAD(P)-binding Rossmann-like Domain"/>
    <property type="match status" value="1"/>
</dbReference>
<evidence type="ECO:0000256" key="1">
    <source>
        <dbReference type="ARBA" id="ARBA00006484"/>
    </source>
</evidence>
<dbReference type="GO" id="GO:0016491">
    <property type="term" value="F:oxidoreductase activity"/>
    <property type="evidence" value="ECO:0007669"/>
    <property type="project" value="UniProtKB-KW"/>
</dbReference>
<dbReference type="AlphaFoldDB" id="A4AAQ9"/>
<dbReference type="NCBIfam" id="NF006509">
    <property type="entry name" value="PRK08945.1"/>
    <property type="match status" value="1"/>
</dbReference>
<dbReference type="PRINTS" id="PR00081">
    <property type="entry name" value="GDHRDH"/>
</dbReference>
<organism evidence="3 4">
    <name type="scientific">Congregibacter litoralis KT71</name>
    <dbReference type="NCBI Taxonomy" id="314285"/>
    <lineage>
        <taxon>Bacteria</taxon>
        <taxon>Pseudomonadati</taxon>
        <taxon>Pseudomonadota</taxon>
        <taxon>Gammaproteobacteria</taxon>
        <taxon>Cellvibrionales</taxon>
        <taxon>Halieaceae</taxon>
        <taxon>Congregibacter</taxon>
    </lineage>
</organism>
<dbReference type="OrthoDB" id="9790785at2"/>
<keyword evidence="2" id="KW-0560">Oxidoreductase</keyword>
<proteinExistence type="inferred from homology"/>
<dbReference type="SUPFAM" id="SSF51735">
    <property type="entry name" value="NAD(P)-binding Rossmann-fold domains"/>
    <property type="match status" value="1"/>
</dbReference>
<dbReference type="InterPro" id="IPR020904">
    <property type="entry name" value="Sc_DH/Rdtase_CS"/>
</dbReference>
<comment type="similarity">
    <text evidence="1">Belongs to the short-chain dehydrogenases/reductases (SDR) family.</text>
</comment>
<dbReference type="PANTHER" id="PTHR42901">
    <property type="entry name" value="ALCOHOL DEHYDROGENASE"/>
    <property type="match status" value="1"/>
</dbReference>
<reference evidence="3 4" key="1">
    <citation type="journal article" date="2007" name="Proc. Natl. Acad. Sci. U.S.A.">
        <title>Characterization of a marine gammaproteobacterium capable of aerobic anoxygenic photosynthesis.</title>
        <authorList>
            <person name="Fuchs B.M."/>
            <person name="Spring S."/>
            <person name="Teeling H."/>
            <person name="Quast C."/>
            <person name="Wulf J."/>
            <person name="Schattenhofer M."/>
            <person name="Yan S."/>
            <person name="Ferriera S."/>
            <person name="Johnson J."/>
            <person name="Glockner F.O."/>
            <person name="Amann R."/>
        </authorList>
    </citation>
    <scope>NUCLEOTIDE SEQUENCE [LARGE SCALE GENOMIC DNA]</scope>
    <source>
        <strain evidence="3">KT71</strain>
    </source>
</reference>
<dbReference type="InterPro" id="IPR036291">
    <property type="entry name" value="NAD(P)-bd_dom_sf"/>
</dbReference>
<reference evidence="3 4" key="2">
    <citation type="journal article" date="2009" name="PLoS ONE">
        <title>The photosynthetic apparatus and its regulation in the aerobic gammaproteobacterium Congregibacter litoralis gen. nov., sp. nov.</title>
        <authorList>
            <person name="Spring S."/>
            <person name="Lunsdorf H."/>
            <person name="Fuchs B.M."/>
            <person name="Tindall B.J."/>
        </authorList>
    </citation>
    <scope>NUCLEOTIDE SEQUENCE [LARGE SCALE GENOMIC DNA]</scope>
    <source>
        <strain evidence="3">KT71</strain>
    </source>
</reference>
<protein>
    <recommendedName>
        <fullName evidence="5">Dehydrogenase</fullName>
    </recommendedName>
</protein>
<dbReference type="Pfam" id="PF00106">
    <property type="entry name" value="adh_short"/>
    <property type="match status" value="1"/>
</dbReference>
<dbReference type="RefSeq" id="WP_008294594.1">
    <property type="nucleotide sequence ID" value="NZ_CM002299.1"/>
</dbReference>
<name>A4AAQ9_9GAMM</name>
<sequence>MPEPQTTEQQTVGIAIPDNYQPDPTALAGKTILVTGASDGIGRSAAMSYAAHGATVVLLARNVEKLESVYDAIEAAGGPQPAAIPFDLAQDTEEAFIALADVIEEQLGRLDGLLLNAGILGQRRPLEQSAWNDWRDVIHLNVHSQFLLIKSLMPLLRQAPRASLVLTSSGVGRTGRAYWGAYAVSKFATEGMMQVLASETENTSDIRVNCINPGATNTAMRRAAYPAEEPDSNPSPEAIMRSYLYLMDDASVGCSGCSFNAQ</sequence>
<dbReference type="Proteomes" id="UP000019205">
    <property type="component" value="Chromosome"/>
</dbReference>
<evidence type="ECO:0000313" key="4">
    <source>
        <dbReference type="Proteomes" id="UP000019205"/>
    </source>
</evidence>
<dbReference type="InterPro" id="IPR002347">
    <property type="entry name" value="SDR_fam"/>
</dbReference>
<comment type="caution">
    <text evidence="3">The sequence shown here is derived from an EMBL/GenBank/DDBJ whole genome shotgun (WGS) entry which is preliminary data.</text>
</comment>